<dbReference type="NCBIfam" id="TIGR00361">
    <property type="entry name" value="ComEC_Rec2"/>
    <property type="match status" value="1"/>
</dbReference>
<dbReference type="InterPro" id="IPR004797">
    <property type="entry name" value="Competence_ComEC/Rec2"/>
</dbReference>
<evidence type="ECO:0000256" key="3">
    <source>
        <dbReference type="ARBA" id="ARBA00022692"/>
    </source>
</evidence>
<dbReference type="InterPro" id="IPR035681">
    <property type="entry name" value="ComA-like_MBL"/>
</dbReference>
<reference evidence="8 9" key="1">
    <citation type="submission" date="2011-01" db="EMBL/GenBank/DDBJ databases">
        <authorList>
            <person name="Durkin A.S."/>
            <person name="Madupu R."/>
            <person name="Torralba M."/>
            <person name="Gillis M."/>
            <person name="Methe B."/>
            <person name="Sutton G."/>
            <person name="Nelson K.E."/>
        </authorList>
    </citation>
    <scope>NUCLEOTIDE SEQUENCE [LARGE SCALE GENOMIC DNA]</scope>
    <source>
        <strain evidence="8 9">ACS-065-V-Col13</strain>
    </source>
</reference>
<feature type="transmembrane region" description="Helical" evidence="6">
    <location>
        <begin position="316"/>
        <end position="333"/>
    </location>
</feature>
<dbReference type="eggNOG" id="COG0658">
    <property type="taxonomic scope" value="Bacteria"/>
</dbReference>
<comment type="subcellular location">
    <subcellularLocation>
        <location evidence="1">Cell membrane</location>
        <topology evidence="1">Multi-pass membrane protein</topology>
    </subcellularLocation>
</comment>
<evidence type="ECO:0000259" key="7">
    <source>
        <dbReference type="SMART" id="SM00849"/>
    </source>
</evidence>
<dbReference type="PANTHER" id="PTHR30619:SF7">
    <property type="entry name" value="BETA-LACTAMASE DOMAIN PROTEIN"/>
    <property type="match status" value="1"/>
</dbReference>
<dbReference type="GO" id="GO:0005886">
    <property type="term" value="C:plasma membrane"/>
    <property type="evidence" value="ECO:0007669"/>
    <property type="project" value="UniProtKB-SubCell"/>
</dbReference>
<dbReference type="RefSeq" id="WP_004835322.1">
    <property type="nucleotide sequence ID" value="NZ_AEXM01000028.1"/>
</dbReference>
<keyword evidence="5 6" id="KW-0472">Membrane</keyword>
<dbReference type="NCBIfam" id="TIGR00360">
    <property type="entry name" value="ComEC_N-term"/>
    <property type="match status" value="1"/>
</dbReference>
<dbReference type="InterPro" id="IPR052159">
    <property type="entry name" value="Competence_DNA_uptake"/>
</dbReference>
<keyword evidence="9" id="KW-1185">Reference proteome</keyword>
<organism evidence="8 9">
    <name type="scientific">Anaerococcus prevotii ACS-065-V-Col13</name>
    <dbReference type="NCBI Taxonomy" id="879305"/>
    <lineage>
        <taxon>Bacteria</taxon>
        <taxon>Bacillati</taxon>
        <taxon>Bacillota</taxon>
        <taxon>Tissierellia</taxon>
        <taxon>Tissierellales</taxon>
        <taxon>Peptoniphilaceae</taxon>
        <taxon>Anaerococcus</taxon>
    </lineage>
</organism>
<dbReference type="PANTHER" id="PTHR30619">
    <property type="entry name" value="DNA INTERNALIZATION/COMPETENCE PROTEIN COMEC/REC2"/>
    <property type="match status" value="1"/>
</dbReference>
<keyword evidence="3 6" id="KW-0812">Transmembrane</keyword>
<dbReference type="Gene3D" id="3.60.15.10">
    <property type="entry name" value="Ribonuclease Z/Hydroxyacylglutathione hydrolase-like"/>
    <property type="match status" value="1"/>
</dbReference>
<dbReference type="PATRIC" id="fig|879305.3.peg.1259"/>
<feature type="transmembrane region" description="Helical" evidence="6">
    <location>
        <begin position="246"/>
        <end position="263"/>
    </location>
</feature>
<feature type="transmembrane region" description="Helical" evidence="6">
    <location>
        <begin position="370"/>
        <end position="395"/>
    </location>
</feature>
<dbReference type="Proteomes" id="UP000005286">
    <property type="component" value="Unassembled WGS sequence"/>
</dbReference>
<feature type="transmembrane region" description="Helical" evidence="6">
    <location>
        <begin position="27"/>
        <end position="43"/>
    </location>
</feature>
<dbReference type="InterPro" id="IPR004477">
    <property type="entry name" value="ComEC_N"/>
</dbReference>
<dbReference type="eggNOG" id="COG2333">
    <property type="taxonomic scope" value="Bacteria"/>
</dbReference>
<feature type="transmembrane region" description="Helical" evidence="6">
    <location>
        <begin position="464"/>
        <end position="482"/>
    </location>
</feature>
<sequence length="724" mass="83311">MRKSILLFLFGMMAVVGAFISFEQINIFIVILLSFGLGFIFYVKNSKLIYFFLAFAITFLSAKINFHNKELRFYKPDTYKFTVYEKRKMEEGYRYFLIFENNKKHEKTVSFMEDDLAIGEVFLAQANFKSPQTNTNSNLFSYRKYLSSKEIFSETEIKKIYKKVNTNNLGLKLRNDFYNYVHKVFEKNISKRAADFCISVVLGENIIDDNSIRDLGLSHILAVSGLHIDLLFTFILFILRKLRINYKYSYAFAIILALVYGYLIAFPFSIIRVIGVNILGYLAFLYKKPFDKIKATLITAVLILLINPFAILNTGFVLSFVASFSILLIYPEFERKFGKTYFRKIFTFTLAIQLGILTFLVYYFGRINILTILANFLVLPIFNISMYLIFIVLLFSPLFKAFLKIGFLSLDFLVRSMLNITAVLSRVNISVIDFNKPNFLLALYGFLLVLILVNLERKLIKRNINLLMVSAMILILSLASDFNKVSYQMIDIGQGDSFLINDRGNYYLIDVGGPNYKTYNSGEKVLVPYLKSLGIKNIEGIFISHEDNDHMGNLDLVCDNFNVYNIYSNKLNVERLKKYKPVVLNKNDKINLSSGYIECIYEGSDGEENANSLGLLINIKGIRILSLGDLPSEYEREIDKKADILKLSHHGSKTSSDRGFIEKIDPQIVLISAGRNNKYGHPNEEVLKNVSDRLIYNTQDDGLVEIDLTKNLRINTYLKGGYFR</sequence>
<evidence type="ECO:0000313" key="9">
    <source>
        <dbReference type="Proteomes" id="UP000005286"/>
    </source>
</evidence>
<gene>
    <name evidence="8" type="ORF">HMPREF9290_0570</name>
</gene>
<dbReference type="InterPro" id="IPR036866">
    <property type="entry name" value="RibonucZ/Hydroxyglut_hydro"/>
</dbReference>
<proteinExistence type="predicted"/>
<evidence type="ECO:0000256" key="1">
    <source>
        <dbReference type="ARBA" id="ARBA00004651"/>
    </source>
</evidence>
<dbReference type="GO" id="GO:0030420">
    <property type="term" value="P:establishment of competence for transformation"/>
    <property type="evidence" value="ECO:0007669"/>
    <property type="project" value="InterPro"/>
</dbReference>
<comment type="caution">
    <text evidence="8">The sequence shown here is derived from an EMBL/GenBank/DDBJ whole genome shotgun (WGS) entry which is preliminary data.</text>
</comment>
<dbReference type="Pfam" id="PF00753">
    <property type="entry name" value="Lactamase_B"/>
    <property type="match status" value="1"/>
</dbReference>
<protein>
    <submittedName>
        <fullName evidence="8">DNA internalization competence protein ComEC/Rec2-like protein</fullName>
    </submittedName>
</protein>
<name>F0GWS1_9FIRM</name>
<feature type="transmembrane region" description="Helical" evidence="6">
    <location>
        <begin position="269"/>
        <end position="286"/>
    </location>
</feature>
<dbReference type="Pfam" id="PF03772">
    <property type="entry name" value="Competence"/>
    <property type="match status" value="1"/>
</dbReference>
<dbReference type="SMART" id="SM00849">
    <property type="entry name" value="Lactamase_B"/>
    <property type="match status" value="1"/>
</dbReference>
<dbReference type="SUPFAM" id="SSF56281">
    <property type="entry name" value="Metallo-hydrolase/oxidoreductase"/>
    <property type="match status" value="1"/>
</dbReference>
<feature type="transmembrane region" description="Helical" evidence="6">
    <location>
        <begin position="220"/>
        <end position="239"/>
    </location>
</feature>
<feature type="domain" description="Metallo-beta-lactamase" evidence="7">
    <location>
        <begin position="494"/>
        <end position="675"/>
    </location>
</feature>
<evidence type="ECO:0000256" key="5">
    <source>
        <dbReference type="ARBA" id="ARBA00023136"/>
    </source>
</evidence>
<dbReference type="AlphaFoldDB" id="F0GWS1"/>
<dbReference type="STRING" id="879305.HMPREF9290_0570"/>
<keyword evidence="4 6" id="KW-1133">Transmembrane helix</keyword>
<dbReference type="InterPro" id="IPR001279">
    <property type="entry name" value="Metallo-B-lactamas"/>
</dbReference>
<keyword evidence="2" id="KW-1003">Cell membrane</keyword>
<feature type="transmembrane region" description="Helical" evidence="6">
    <location>
        <begin position="345"/>
        <end position="364"/>
    </location>
</feature>
<feature type="transmembrane region" description="Helical" evidence="6">
    <location>
        <begin position="48"/>
        <end position="66"/>
    </location>
</feature>
<dbReference type="CDD" id="cd07731">
    <property type="entry name" value="ComA-like_MBL-fold"/>
    <property type="match status" value="1"/>
</dbReference>
<accession>F0GWS1</accession>
<feature type="transmembrane region" description="Helical" evidence="6">
    <location>
        <begin position="439"/>
        <end position="455"/>
    </location>
</feature>
<dbReference type="EMBL" id="AEXM01000028">
    <property type="protein sequence ID" value="EGC81729.1"/>
    <property type="molecule type" value="Genomic_DNA"/>
</dbReference>
<evidence type="ECO:0000256" key="6">
    <source>
        <dbReference type="SAM" id="Phobius"/>
    </source>
</evidence>
<evidence type="ECO:0000256" key="2">
    <source>
        <dbReference type="ARBA" id="ARBA00022475"/>
    </source>
</evidence>
<evidence type="ECO:0000256" key="4">
    <source>
        <dbReference type="ARBA" id="ARBA00022989"/>
    </source>
</evidence>
<evidence type="ECO:0000313" key="8">
    <source>
        <dbReference type="EMBL" id="EGC81729.1"/>
    </source>
</evidence>